<accession>A0A1I7W4M8</accession>
<dbReference type="WBParaSite" id="EN70_9610">
    <property type="protein sequence ID" value="EN70_9610"/>
    <property type="gene ID" value="EN70_9610"/>
</dbReference>
<dbReference type="AlphaFoldDB" id="A0A1I7W4M8"/>
<evidence type="ECO:0000313" key="1">
    <source>
        <dbReference type="Proteomes" id="UP000095285"/>
    </source>
</evidence>
<proteinExistence type="predicted"/>
<keyword evidence="1" id="KW-1185">Reference proteome</keyword>
<organism evidence="1 2">
    <name type="scientific">Loa loa</name>
    <name type="common">Eye worm</name>
    <name type="synonym">Filaria loa</name>
    <dbReference type="NCBI Taxonomy" id="7209"/>
    <lineage>
        <taxon>Eukaryota</taxon>
        <taxon>Metazoa</taxon>
        <taxon>Ecdysozoa</taxon>
        <taxon>Nematoda</taxon>
        <taxon>Chromadorea</taxon>
        <taxon>Rhabditida</taxon>
        <taxon>Spirurina</taxon>
        <taxon>Spiruromorpha</taxon>
        <taxon>Filarioidea</taxon>
        <taxon>Onchocercidae</taxon>
        <taxon>Loa</taxon>
    </lineage>
</organism>
<evidence type="ECO:0000313" key="2">
    <source>
        <dbReference type="WBParaSite" id="EN70_9610"/>
    </source>
</evidence>
<sequence>MIMCICRNDYEDRKPCNLNPHEKGKALQLAIYETVSSITRKIFPNELAEYTTSKEPKWCHSKSVFSTIIVNCEEKETKIISACTKKPSKFSEEENQDLVCAEKLFYEECGIVSESSITSDNDNERIVCCCDDNCDLIGLHLHEFNVDIQSSMEN</sequence>
<reference evidence="1" key="1">
    <citation type="submission" date="2012-04" db="EMBL/GenBank/DDBJ databases">
        <title>The Genome Sequence of Loa loa.</title>
        <authorList>
            <consortium name="The Broad Institute Genome Sequencing Platform"/>
            <consortium name="Broad Institute Genome Sequencing Center for Infectious Disease"/>
            <person name="Nutman T.B."/>
            <person name="Fink D.L."/>
            <person name="Russ C."/>
            <person name="Young S."/>
            <person name="Zeng Q."/>
            <person name="Gargeya S."/>
            <person name="Alvarado L."/>
            <person name="Berlin A."/>
            <person name="Chapman S.B."/>
            <person name="Chen Z."/>
            <person name="Freedman E."/>
            <person name="Gellesch M."/>
            <person name="Goldberg J."/>
            <person name="Griggs A."/>
            <person name="Gujja S."/>
            <person name="Heilman E.R."/>
            <person name="Heiman D."/>
            <person name="Howarth C."/>
            <person name="Mehta T."/>
            <person name="Neiman D."/>
            <person name="Pearson M."/>
            <person name="Roberts A."/>
            <person name="Saif S."/>
            <person name="Shea T."/>
            <person name="Shenoy N."/>
            <person name="Sisk P."/>
            <person name="Stolte C."/>
            <person name="Sykes S."/>
            <person name="White J."/>
            <person name="Yandava C."/>
            <person name="Haas B."/>
            <person name="Henn M.R."/>
            <person name="Nusbaum C."/>
            <person name="Birren B."/>
        </authorList>
    </citation>
    <scope>NUCLEOTIDE SEQUENCE [LARGE SCALE GENOMIC DNA]</scope>
</reference>
<name>A0A1I7W4M8_LOALO</name>
<reference evidence="2" key="2">
    <citation type="submission" date="2016-11" db="UniProtKB">
        <authorList>
            <consortium name="WormBaseParasite"/>
        </authorList>
    </citation>
    <scope>IDENTIFICATION</scope>
</reference>
<dbReference type="Proteomes" id="UP000095285">
    <property type="component" value="Unassembled WGS sequence"/>
</dbReference>
<protein>
    <submittedName>
        <fullName evidence="2">DUF1540 domain-containing protein</fullName>
    </submittedName>
</protein>